<feature type="domain" description="FecR protein" evidence="1">
    <location>
        <begin position="120"/>
        <end position="204"/>
    </location>
</feature>
<dbReference type="GO" id="GO:0016989">
    <property type="term" value="F:sigma factor antagonist activity"/>
    <property type="evidence" value="ECO:0007669"/>
    <property type="project" value="TreeGrafter"/>
</dbReference>
<keyword evidence="3" id="KW-1185">Reference proteome</keyword>
<dbReference type="InterPro" id="IPR006860">
    <property type="entry name" value="FecR"/>
</dbReference>
<evidence type="ECO:0000313" key="2">
    <source>
        <dbReference type="EMBL" id="SFH01194.1"/>
    </source>
</evidence>
<dbReference type="Gene3D" id="3.55.50.30">
    <property type="match status" value="1"/>
</dbReference>
<accession>A0A1I2WIX1</accession>
<dbReference type="InterPro" id="IPR012373">
    <property type="entry name" value="Ferrdict_sens_TM"/>
</dbReference>
<dbReference type="EMBL" id="FOPP01000004">
    <property type="protein sequence ID" value="SFH01194.1"/>
    <property type="molecule type" value="Genomic_DNA"/>
</dbReference>
<dbReference type="STRING" id="414048.SAMN04489864_10482"/>
<sequence length="317" mass="35726">MEDELLIKFLLRETNAEENSAVNEWLQSTAENPVYLASLERIWAESRNLLSKREVDIDAAWLKFKNKANTVKPNATIRLKPINSLARIAAVFVLAIGSWALYTIFKTQGYTDVKTNLQVRSQLLPDGSEITLNKFSHIEYANNFKNKRNIKLESGDVFFEVAKDKAKPFIIEIDKVTVEVVGTSFNIKHLKGLTEVVVETGIVKVSLGNATVLLHKGEKLVLEKGVNKLAKLPVNDELYNYYRSKLFIADQTPLPILVAILNEAYGGNVVVTGAAKELTITTTLPYEKSLDENLRTIIKTFDNLKLKRNQNEIILSY</sequence>
<dbReference type="PANTHER" id="PTHR30273">
    <property type="entry name" value="PERIPLASMIC SIGNAL SENSOR AND SIGMA FACTOR ACTIVATOR FECR-RELATED"/>
    <property type="match status" value="1"/>
</dbReference>
<evidence type="ECO:0000259" key="1">
    <source>
        <dbReference type="Pfam" id="PF04773"/>
    </source>
</evidence>
<dbReference type="PIRSF" id="PIRSF018266">
    <property type="entry name" value="FecR"/>
    <property type="match status" value="1"/>
</dbReference>
<dbReference type="Pfam" id="PF04773">
    <property type="entry name" value="FecR"/>
    <property type="match status" value="1"/>
</dbReference>
<dbReference type="RefSeq" id="WP_090993045.1">
    <property type="nucleotide sequence ID" value="NZ_FOPP01000004.1"/>
</dbReference>
<dbReference type="PANTHER" id="PTHR30273:SF2">
    <property type="entry name" value="PROTEIN FECR"/>
    <property type="match status" value="1"/>
</dbReference>
<dbReference type="OrthoDB" id="1452822at2"/>
<gene>
    <name evidence="2" type="ORF">SAMN04489864_10482</name>
</gene>
<protein>
    <submittedName>
        <fullName evidence="2">Ferric-dicitrate binding protein FerR, regulates iron transport through sigma-19</fullName>
    </submittedName>
</protein>
<organism evidence="2 3">
    <name type="scientific">Pedobacter insulae</name>
    <dbReference type="NCBI Taxonomy" id="414048"/>
    <lineage>
        <taxon>Bacteria</taxon>
        <taxon>Pseudomonadati</taxon>
        <taxon>Bacteroidota</taxon>
        <taxon>Sphingobacteriia</taxon>
        <taxon>Sphingobacteriales</taxon>
        <taxon>Sphingobacteriaceae</taxon>
        <taxon>Pedobacter</taxon>
    </lineage>
</organism>
<evidence type="ECO:0000313" key="3">
    <source>
        <dbReference type="Proteomes" id="UP000199666"/>
    </source>
</evidence>
<dbReference type="Gene3D" id="2.60.120.1440">
    <property type="match status" value="1"/>
</dbReference>
<proteinExistence type="predicted"/>
<reference evidence="2 3" key="1">
    <citation type="submission" date="2016-10" db="EMBL/GenBank/DDBJ databases">
        <authorList>
            <person name="de Groot N.N."/>
        </authorList>
    </citation>
    <scope>NUCLEOTIDE SEQUENCE [LARGE SCALE GENOMIC DNA]</scope>
    <source>
        <strain evidence="2 3">DSM 18684</strain>
    </source>
</reference>
<dbReference type="AlphaFoldDB" id="A0A1I2WIX1"/>
<name>A0A1I2WIX1_9SPHI</name>
<dbReference type="Proteomes" id="UP000199666">
    <property type="component" value="Unassembled WGS sequence"/>
</dbReference>